<evidence type="ECO:0000259" key="2">
    <source>
        <dbReference type="PROSITE" id="PS50238"/>
    </source>
</evidence>
<dbReference type="InterPro" id="IPR042869">
    <property type="entry name" value="ARHGAP11A/B"/>
</dbReference>
<feature type="region of interest" description="Disordered" evidence="1">
    <location>
        <begin position="681"/>
        <end position="714"/>
    </location>
</feature>
<feature type="compositionally biased region" description="Polar residues" evidence="1">
    <location>
        <begin position="699"/>
        <end position="714"/>
    </location>
</feature>
<feature type="compositionally biased region" description="Polar residues" evidence="1">
    <location>
        <begin position="969"/>
        <end position="980"/>
    </location>
</feature>
<dbReference type="SUPFAM" id="SSF48350">
    <property type="entry name" value="GTPase activation domain, GAP"/>
    <property type="match status" value="1"/>
</dbReference>
<feature type="domain" description="Rho-GAP" evidence="2">
    <location>
        <begin position="39"/>
        <end position="245"/>
    </location>
</feature>
<organism evidence="3 4">
    <name type="scientific">Setaria digitata</name>
    <dbReference type="NCBI Taxonomy" id="48799"/>
    <lineage>
        <taxon>Eukaryota</taxon>
        <taxon>Metazoa</taxon>
        <taxon>Ecdysozoa</taxon>
        <taxon>Nematoda</taxon>
        <taxon>Chromadorea</taxon>
        <taxon>Rhabditida</taxon>
        <taxon>Spirurina</taxon>
        <taxon>Spiruromorpha</taxon>
        <taxon>Filarioidea</taxon>
        <taxon>Setariidae</taxon>
        <taxon>Setaria</taxon>
    </lineage>
</organism>
<dbReference type="GO" id="GO:0005096">
    <property type="term" value="F:GTPase activator activity"/>
    <property type="evidence" value="ECO:0007669"/>
    <property type="project" value="TreeGrafter"/>
</dbReference>
<name>A0A915PIZ6_9BILA</name>
<dbReference type="SMART" id="SM00324">
    <property type="entry name" value="RhoGAP"/>
    <property type="match status" value="1"/>
</dbReference>
<feature type="compositionally biased region" description="Polar residues" evidence="1">
    <location>
        <begin position="950"/>
        <end position="960"/>
    </location>
</feature>
<dbReference type="Gene3D" id="1.10.555.10">
    <property type="entry name" value="Rho GTPase activation protein"/>
    <property type="match status" value="1"/>
</dbReference>
<dbReference type="Pfam" id="PF00620">
    <property type="entry name" value="RhoGAP"/>
    <property type="match status" value="1"/>
</dbReference>
<feature type="region of interest" description="Disordered" evidence="1">
    <location>
        <begin position="457"/>
        <end position="497"/>
    </location>
</feature>
<dbReference type="PANTHER" id="PTHR15670:SF4">
    <property type="entry name" value="RHO GTPASE-ACTIVATING PROTEIN 11A"/>
    <property type="match status" value="1"/>
</dbReference>
<feature type="compositionally biased region" description="Polar residues" evidence="1">
    <location>
        <begin position="648"/>
        <end position="657"/>
    </location>
</feature>
<dbReference type="InterPro" id="IPR000198">
    <property type="entry name" value="RhoGAP_dom"/>
</dbReference>
<dbReference type="InterPro" id="IPR008936">
    <property type="entry name" value="Rho_GTPase_activation_prot"/>
</dbReference>
<dbReference type="PANTHER" id="PTHR15670">
    <property type="entry name" value="RHO GTPASE ACTIVATING PROTEIN 11A"/>
    <property type="match status" value="1"/>
</dbReference>
<evidence type="ECO:0000313" key="4">
    <source>
        <dbReference type="WBParaSite" id="sdigi.contig2.g290.t1"/>
    </source>
</evidence>
<dbReference type="PROSITE" id="PS50238">
    <property type="entry name" value="RHOGAP"/>
    <property type="match status" value="1"/>
</dbReference>
<dbReference type="AlphaFoldDB" id="A0A915PIZ6"/>
<feature type="region of interest" description="Disordered" evidence="1">
    <location>
        <begin position="616"/>
        <end position="660"/>
    </location>
</feature>
<evidence type="ECO:0000256" key="1">
    <source>
        <dbReference type="SAM" id="MobiDB-lite"/>
    </source>
</evidence>
<dbReference type="CDD" id="cd00159">
    <property type="entry name" value="RhoGAP"/>
    <property type="match status" value="1"/>
</dbReference>
<feature type="region of interest" description="Disordered" evidence="1">
    <location>
        <begin position="950"/>
        <end position="980"/>
    </location>
</feature>
<dbReference type="GO" id="GO:0007165">
    <property type="term" value="P:signal transduction"/>
    <property type="evidence" value="ECO:0007669"/>
    <property type="project" value="InterPro"/>
</dbReference>
<protein>
    <submittedName>
        <fullName evidence="4">Rho-GAP domain-containing protein</fullName>
    </submittedName>
</protein>
<keyword evidence="3" id="KW-1185">Reference proteome</keyword>
<reference evidence="4" key="1">
    <citation type="submission" date="2022-11" db="UniProtKB">
        <authorList>
            <consortium name="WormBaseParasite"/>
        </authorList>
    </citation>
    <scope>IDENTIFICATION</scope>
</reference>
<evidence type="ECO:0000313" key="3">
    <source>
        <dbReference type="Proteomes" id="UP000887581"/>
    </source>
</evidence>
<dbReference type="WBParaSite" id="sdigi.contig2.g290.t1">
    <property type="protein sequence ID" value="sdigi.contig2.g290.t1"/>
    <property type="gene ID" value="sdigi.contig2.g290"/>
</dbReference>
<dbReference type="Proteomes" id="UP000887581">
    <property type="component" value="Unplaced"/>
</dbReference>
<accession>A0A915PIZ6</accession>
<sequence length="1090" mass="121982">MDKYLDGLRSMKLYRQAHTLPTTSGTQQFTLENVASYTMELDVGDRRGFSTFTLRGVPVFLVDAFNFLRLNGLDASGIFRKEGNISRLKCFSMHTFFGSIVLPEDCTTHDVCSLIKRFFRELKTPLFAQMQRQLLDAASIYDGTQRINKLLETVRMLPAEHLATLTFLMRQLKYFGDRHEGHQMTVENIARVFAPSLFRDDPPLAPNKRKRGSQACSYFSFSLRNENELRIAIIVDLIDNAHKIGVPRDYYIASRRPSDVSQKFFKGRFTGYAGVRSVSAKPSSRNVASTALVKQKAEIRKEKKLEKQPSGKFTERYKNKTPRERRSSSTVRDFFSNISNKVLRRGLSPTTPACSSGRRRCSAGDVTDDESLRKNMKAISSILKSLAMLDTADQEFRVRKFGEVSDAAQCTPGMRFENEELLPESNGSVIKSPMTLSPSIASPQKIIEKRSQTTLVDRNIYASSTGKEDTTSVSAKSSRHRSRRESPRKSNTANSRCRTMEKCKIIREMKEANIIPASPAFEPIEMTTKHIGEALLKHKDSDEKLAVSKIVKRNSSKKLLQSVKIADSAQSILEGCSADKVMDRIHRRHTAPVKASTLLKRNQPNTVATGLKAPQSLARERRSTTLTLRLNGMDEDPVLEKKKRRSESLSGDSSGKISVNVDKNDTFETLSAEALLEQKRIESRQRRAKRQKRREEVGSSIQTTHMQNSADSTAIPSLLDDVTNEINRLEKDREIPSSLCRDITNSMLFPDTTGKNHDLESLSVRDIPSPPLPSIAPSADRAAVSPALRKSRAELLSSSNVLKHSIYSSSVNTSGQTAIVSADSSPCDSVTATCRKISHVDSLKRVPKQRNVNLVHTHKNTGDIKDIGQSGGFGEDFSKSDAIKMQLLNARSEDDIVAGPAYIPSGSRPSVLSIKSNNRGMVRQRVNQFARLGIQKTIVEQDPKIDQWQSGEYASSNQKLSAPPASHGLQPTTNKNLSSPSREIVMRQAKKFEALAASVGMETSKNFRPATRNRLAKIQRQNNPRTARRLSGVMRVTKRSQVRLDKSLEKLAVNLNNHRLWGRFPRQSDNSRIRLLNVTRGSEERQQNVG</sequence>
<proteinExistence type="predicted"/>